<protein>
    <submittedName>
        <fullName evidence="1">General transcription factor II-I repeat domain-containing protein 2A</fullName>
    </submittedName>
</protein>
<reference evidence="1" key="2">
    <citation type="journal article" date="2023" name="BMC Genomics">
        <title>Pest status, molecular evolution, and epigenetic factors derived from the genome assembly of Frankliniella fusca, a thysanopteran phytovirus vector.</title>
        <authorList>
            <person name="Catto M.A."/>
            <person name="Labadie P.E."/>
            <person name="Jacobson A.L."/>
            <person name="Kennedy G.G."/>
            <person name="Srinivasan R."/>
            <person name="Hunt B.G."/>
        </authorList>
    </citation>
    <scope>NUCLEOTIDE SEQUENCE</scope>
    <source>
        <strain evidence="1">PL_HMW_Pooled</strain>
    </source>
</reference>
<gene>
    <name evidence="1" type="ORF">KUF71_017822</name>
</gene>
<reference evidence="1" key="1">
    <citation type="submission" date="2021-07" db="EMBL/GenBank/DDBJ databases">
        <authorList>
            <person name="Catto M.A."/>
            <person name="Jacobson A."/>
            <person name="Kennedy G."/>
            <person name="Labadie P."/>
            <person name="Hunt B.G."/>
            <person name="Srinivasan R."/>
        </authorList>
    </citation>
    <scope>NUCLEOTIDE SEQUENCE</scope>
    <source>
        <strain evidence="1">PL_HMW_Pooled</strain>
        <tissue evidence="1">Head</tissue>
    </source>
</reference>
<sequence length="606" mass="68727">MAKHRRSFSKEWELTYFCVEDDDSARCLVCSEKLICKKYNIERHHKSRHANLTTLEGPMRAEKLAELLEERQAVIESASQSIREDRLTPEAAVRTSFKIAHKIAMRGKPFTDGEFVKECMTEAAEILCPTMVPKFASVALSPATIQRRIVELADDVSQQLHAKGKTVVAFSVAVDESTDDTSVAQVAVFVRGVEENLEEFEELLAMVSLDGQTTGEITADAIESALENAGFPLDRMFSLATDGAPSMTGRFAGVVARLRLKVKAAGAATDLIGVHCIIHREALCSKVVRLKSVMDVVTKTINFIRVKGQGLNRREFQTLMKDMEMEHTDLPFYTEVRWLSCGKTLKRFFEMRDEIALFMEMKQFPVDELKDPVWVRNLAFLTDITGHLNDLNVQLQGRGKLIVDLLDLVKAFLLKLDLWKMQLQEHDYSHFNCLKSMSYSDIDDNDMFIHSLQDLISAFNHWFSDAEPLDSLLQIFVAPFAVKPTEVAADLQMEIIDLQCDRQLKERFRLSKDLPSFYKLLPRLRFPKLHLIAARVMCMFGSTFVCEQFYSLMNITKSKYRSAISNENLQASLRLMCAQKIVPNIDRIVSRKRCQVSGGTSSSSSN</sequence>
<proteinExistence type="predicted"/>
<dbReference type="Proteomes" id="UP001219518">
    <property type="component" value="Unassembled WGS sequence"/>
</dbReference>
<comment type="caution">
    <text evidence="1">The sequence shown here is derived from an EMBL/GenBank/DDBJ whole genome shotgun (WGS) entry which is preliminary data.</text>
</comment>
<accession>A0AAE1LT29</accession>
<evidence type="ECO:0000313" key="2">
    <source>
        <dbReference type="Proteomes" id="UP001219518"/>
    </source>
</evidence>
<dbReference type="PANTHER" id="PTHR45913">
    <property type="entry name" value="EPM2A-INTERACTING PROTEIN 1"/>
    <property type="match status" value="1"/>
</dbReference>
<keyword evidence="2" id="KW-1185">Reference proteome</keyword>
<dbReference type="SUPFAM" id="SSF53098">
    <property type="entry name" value="Ribonuclease H-like"/>
    <property type="match status" value="1"/>
</dbReference>
<evidence type="ECO:0000313" key="1">
    <source>
        <dbReference type="EMBL" id="KAK3929362.1"/>
    </source>
</evidence>
<dbReference type="PANTHER" id="PTHR45913:SF5">
    <property type="entry name" value="GENERAL TRANSCRIPTION FACTOR II-I REPEAT DOMAIN-CONTAINING PROTEIN 2A-LIKE PROTEIN"/>
    <property type="match status" value="1"/>
</dbReference>
<dbReference type="InterPro" id="IPR012337">
    <property type="entry name" value="RNaseH-like_sf"/>
</dbReference>
<dbReference type="AlphaFoldDB" id="A0AAE1LT29"/>
<name>A0AAE1LT29_9NEOP</name>
<organism evidence="1 2">
    <name type="scientific">Frankliniella fusca</name>
    <dbReference type="NCBI Taxonomy" id="407009"/>
    <lineage>
        <taxon>Eukaryota</taxon>
        <taxon>Metazoa</taxon>
        <taxon>Ecdysozoa</taxon>
        <taxon>Arthropoda</taxon>
        <taxon>Hexapoda</taxon>
        <taxon>Insecta</taxon>
        <taxon>Pterygota</taxon>
        <taxon>Neoptera</taxon>
        <taxon>Paraneoptera</taxon>
        <taxon>Thysanoptera</taxon>
        <taxon>Terebrantia</taxon>
        <taxon>Thripoidea</taxon>
        <taxon>Thripidae</taxon>
        <taxon>Frankliniella</taxon>
    </lineage>
</organism>
<dbReference type="EMBL" id="JAHWGI010001398">
    <property type="protein sequence ID" value="KAK3929362.1"/>
    <property type="molecule type" value="Genomic_DNA"/>
</dbReference>